<dbReference type="Pfam" id="PF05795">
    <property type="entry name" value="Plasmodium_Vir"/>
    <property type="match status" value="1"/>
</dbReference>
<name>K6V0Q2_PLACD</name>
<proteinExistence type="predicted"/>
<evidence type="ECO:0000313" key="1">
    <source>
        <dbReference type="EMBL" id="GAB69914.1"/>
    </source>
</evidence>
<reference evidence="1 2" key="1">
    <citation type="journal article" date="2012" name="Nat. Genet.">
        <title>Plasmodium cynomolgi genome sequences provide insight into Plasmodium vivax and the monkey malaria clade.</title>
        <authorList>
            <person name="Tachibana S."/>
            <person name="Sullivan S.A."/>
            <person name="Kawai S."/>
            <person name="Nakamura S."/>
            <person name="Kim H.R."/>
            <person name="Goto N."/>
            <person name="Arisue N."/>
            <person name="Palacpac N.M.Q."/>
            <person name="Honma H."/>
            <person name="Yagi M."/>
            <person name="Tougan T."/>
            <person name="Katakai Y."/>
            <person name="Kaneko O."/>
            <person name="Mita T."/>
            <person name="Kita K."/>
            <person name="Yasutomi Y."/>
            <person name="Sutton P.L."/>
            <person name="Shakhbatyan R."/>
            <person name="Horii T."/>
            <person name="Yasunaga T."/>
            <person name="Barnwell J.W."/>
            <person name="Escalante A.A."/>
            <person name="Carlton J.M."/>
            <person name="Tanabe K."/>
        </authorList>
    </citation>
    <scope>NUCLEOTIDE SEQUENCE [LARGE SCALE GENOMIC DNA]</scope>
    <source>
        <strain evidence="1 2">B</strain>
    </source>
</reference>
<dbReference type="Proteomes" id="UP000006319">
    <property type="component" value="Unassembled WGS sequence"/>
</dbReference>
<organism evidence="1 2">
    <name type="scientific">Plasmodium cynomolgi (strain B)</name>
    <dbReference type="NCBI Taxonomy" id="1120755"/>
    <lineage>
        <taxon>Eukaryota</taxon>
        <taxon>Sar</taxon>
        <taxon>Alveolata</taxon>
        <taxon>Apicomplexa</taxon>
        <taxon>Aconoidasida</taxon>
        <taxon>Haemosporida</taxon>
        <taxon>Plasmodiidae</taxon>
        <taxon>Plasmodium</taxon>
        <taxon>Plasmodium (Plasmodium)</taxon>
    </lineage>
</organism>
<dbReference type="RefSeq" id="XP_004228132.1">
    <property type="nucleotide sequence ID" value="XM_004228084.1"/>
</dbReference>
<keyword evidence="2" id="KW-1185">Reference proteome</keyword>
<gene>
    <name evidence="1" type="ORF">PCYB_006630</name>
</gene>
<dbReference type="InterPro" id="IPR008780">
    <property type="entry name" value="Plasmodium_Vir"/>
</dbReference>
<dbReference type="GeneID" id="14696456"/>
<dbReference type="KEGG" id="pcy:PCYB_006630"/>
<dbReference type="EMBL" id="DF158149">
    <property type="protein sequence ID" value="GAB69914.1"/>
    <property type="molecule type" value="Genomic_DNA"/>
</dbReference>
<evidence type="ECO:0000313" key="2">
    <source>
        <dbReference type="Proteomes" id="UP000006319"/>
    </source>
</evidence>
<dbReference type="AlphaFoldDB" id="K6V0Q2"/>
<evidence type="ECO:0008006" key="3">
    <source>
        <dbReference type="Google" id="ProtNLM"/>
    </source>
</evidence>
<dbReference type="VEuPathDB" id="PlasmoDB:PCYB_006630"/>
<accession>K6V0Q2</accession>
<dbReference type="PhylomeDB" id="K6V0Q2"/>
<protein>
    <recommendedName>
        <fullName evidence="3">CYIR protein</fullName>
    </recommendedName>
</protein>
<sequence>MTGQKPPEPKLEDESKKVGLDVMYKEFFSNETKPQNKNYCDVQDSKSEINSQAKELCSKLAWSKLNEKLGKFCVSPVVEDVTLNELKNRKYSYIYFKELGKIHSVSTSKNKDACSKYLKYLQSLSTLYQKYWKKQCDYFFLGPAAVDYFPCYYKYELSYLMSGLQNCKDGKEPYRAGQEFQQFYQQKQERQLHRFKQNQQIQQEKTKKILHIYLQYNNKL</sequence>